<feature type="binding site" evidence="5">
    <location>
        <begin position="80"/>
        <end position="87"/>
    </location>
    <ligand>
        <name>ATP</name>
        <dbReference type="ChEBI" id="CHEBI:30616"/>
    </ligand>
</feature>
<dbReference type="GO" id="GO:0007018">
    <property type="term" value="P:microtubule-based movement"/>
    <property type="evidence" value="ECO:0007669"/>
    <property type="project" value="InterPro"/>
</dbReference>
<name>A0A8X6M4V6_TRICU</name>
<dbReference type="InterPro" id="IPR036961">
    <property type="entry name" value="Kinesin_motor_dom_sf"/>
</dbReference>
<evidence type="ECO:0000256" key="2">
    <source>
        <dbReference type="ARBA" id="ARBA00022741"/>
    </source>
</evidence>
<dbReference type="Pfam" id="PF00225">
    <property type="entry name" value="Kinesin"/>
    <property type="match status" value="1"/>
</dbReference>
<feature type="compositionally biased region" description="Basic and acidic residues" evidence="6">
    <location>
        <begin position="454"/>
        <end position="468"/>
    </location>
</feature>
<dbReference type="PANTHER" id="PTHR24115">
    <property type="entry name" value="KINESIN-RELATED"/>
    <property type="match status" value="1"/>
</dbReference>
<feature type="region of interest" description="Disordered" evidence="6">
    <location>
        <begin position="344"/>
        <end position="365"/>
    </location>
</feature>
<reference evidence="8" key="1">
    <citation type="submission" date="2020-07" db="EMBL/GenBank/DDBJ databases">
        <title>Multicomponent nature underlies the extraordinary mechanical properties of spider dragline silk.</title>
        <authorList>
            <person name="Kono N."/>
            <person name="Nakamura H."/>
            <person name="Mori M."/>
            <person name="Yoshida Y."/>
            <person name="Ohtoshi R."/>
            <person name="Malay A.D."/>
            <person name="Moran D.A.P."/>
            <person name="Tomita M."/>
            <person name="Numata K."/>
            <person name="Arakawa K."/>
        </authorList>
    </citation>
    <scope>NUCLEOTIDE SEQUENCE</scope>
</reference>
<evidence type="ECO:0000256" key="6">
    <source>
        <dbReference type="SAM" id="MobiDB-lite"/>
    </source>
</evidence>
<dbReference type="AlphaFoldDB" id="A0A8X6M4V6"/>
<dbReference type="GO" id="GO:0003777">
    <property type="term" value="F:microtubule motor activity"/>
    <property type="evidence" value="ECO:0007669"/>
    <property type="project" value="InterPro"/>
</dbReference>
<feature type="region of interest" description="Disordered" evidence="6">
    <location>
        <begin position="403"/>
        <end position="468"/>
    </location>
</feature>
<evidence type="ECO:0000256" key="5">
    <source>
        <dbReference type="PROSITE-ProRule" id="PRU00283"/>
    </source>
</evidence>
<keyword evidence="3 5" id="KW-0067">ATP-binding</keyword>
<evidence type="ECO:0000259" key="7">
    <source>
        <dbReference type="PROSITE" id="PS50067"/>
    </source>
</evidence>
<gene>
    <name evidence="8" type="primary">kif4</name>
    <name evidence="8" type="ORF">TNCT_737611</name>
</gene>
<dbReference type="SMART" id="SM00129">
    <property type="entry name" value="KISc"/>
    <property type="match status" value="1"/>
</dbReference>
<feature type="compositionally biased region" description="Basic and acidic residues" evidence="6">
    <location>
        <begin position="344"/>
        <end position="354"/>
    </location>
</feature>
<keyword evidence="9" id="KW-1185">Reference proteome</keyword>
<dbReference type="SUPFAM" id="SSF52540">
    <property type="entry name" value="P-loop containing nucleoside triphosphate hydrolases"/>
    <property type="match status" value="1"/>
</dbReference>
<comment type="subcellular location">
    <subcellularLocation>
        <location evidence="1">Cytoplasm</location>
        <location evidence="1">Cytoskeleton</location>
    </subcellularLocation>
</comment>
<keyword evidence="4" id="KW-0963">Cytoplasm</keyword>
<feature type="domain" description="Kinesin motor" evidence="7">
    <location>
        <begin position="6"/>
        <end position="320"/>
    </location>
</feature>
<dbReference type="InterPro" id="IPR027640">
    <property type="entry name" value="Kinesin-like_fam"/>
</dbReference>
<evidence type="ECO:0000256" key="1">
    <source>
        <dbReference type="ARBA" id="ARBA00004245"/>
    </source>
</evidence>
<evidence type="ECO:0000256" key="3">
    <source>
        <dbReference type="ARBA" id="ARBA00022840"/>
    </source>
</evidence>
<dbReference type="GO" id="GO:0016887">
    <property type="term" value="F:ATP hydrolysis activity"/>
    <property type="evidence" value="ECO:0007669"/>
    <property type="project" value="TreeGrafter"/>
</dbReference>
<evidence type="ECO:0000256" key="4">
    <source>
        <dbReference type="ARBA" id="ARBA00023212"/>
    </source>
</evidence>
<feature type="compositionally biased region" description="Basic and acidic residues" evidence="6">
    <location>
        <begin position="403"/>
        <end position="420"/>
    </location>
</feature>
<dbReference type="InterPro" id="IPR027417">
    <property type="entry name" value="P-loop_NTPase"/>
</dbReference>
<dbReference type="Gene3D" id="3.40.850.10">
    <property type="entry name" value="Kinesin motor domain"/>
    <property type="match status" value="1"/>
</dbReference>
<dbReference type="GO" id="GO:0005874">
    <property type="term" value="C:microtubule"/>
    <property type="evidence" value="ECO:0007669"/>
    <property type="project" value="TreeGrafter"/>
</dbReference>
<dbReference type="OrthoDB" id="6436009at2759"/>
<protein>
    <submittedName>
        <fullName evidence="8">Chromosome-associated kinesin KIF4</fullName>
    </submittedName>
</protein>
<evidence type="ECO:0000313" key="9">
    <source>
        <dbReference type="Proteomes" id="UP000887116"/>
    </source>
</evidence>
<dbReference type="GO" id="GO:0008017">
    <property type="term" value="F:microtubule binding"/>
    <property type="evidence" value="ECO:0007669"/>
    <property type="project" value="InterPro"/>
</dbReference>
<dbReference type="EMBL" id="BMAO01039434">
    <property type="protein sequence ID" value="GFR31404.1"/>
    <property type="molecule type" value="Genomic_DNA"/>
</dbReference>
<organism evidence="8 9">
    <name type="scientific">Trichonephila clavata</name>
    <name type="common">Joro spider</name>
    <name type="synonym">Nephila clavata</name>
    <dbReference type="NCBI Taxonomy" id="2740835"/>
    <lineage>
        <taxon>Eukaryota</taxon>
        <taxon>Metazoa</taxon>
        <taxon>Ecdysozoa</taxon>
        <taxon>Arthropoda</taxon>
        <taxon>Chelicerata</taxon>
        <taxon>Arachnida</taxon>
        <taxon>Araneae</taxon>
        <taxon>Araneomorphae</taxon>
        <taxon>Entelegynae</taxon>
        <taxon>Araneoidea</taxon>
        <taxon>Nephilidae</taxon>
        <taxon>Trichonephila</taxon>
    </lineage>
</organism>
<sequence length="468" mass="54317">MARQINISPSLRCRPLIAKERPSLYPINLRFNTVSIDRRMYNFHRVFDPRSKNEDIFRELVFEKIDDLIKGYNVAFMTYGPSKTGKSYTMGTFYNRQKEIKDPGIIPRTVTEIFRRIRNDEQYTIKISFVEMVDEEVYDLLVDPTVERVVKETDVRDIFEIEDLLEVPVKTANEALDVLAKGISARRGITRFAKKLRSPRAHLLYTLTLEVKRKNLPFRVSKVHFVEIGTAERVSAPEAHRQKRQGEKPLQALLTFNKIIINLSLHKKIVPYRESKLTSILKETLGGNCITVLIACVSNAYGKIDRSVEPIKISSTARKVVNKPVINVLNPAEQRRFIAREEANKERRQEAERNAHKRKNKQRATNLISKMEKLKIDRSEIDDPKTFLKLMKKEAIQIISKYEEQEREEARMKRSRRNEDEGGDDAVAGPSGSGDTTFTSIPEELETDSEDDDPHGYYETYEKRQLRR</sequence>
<evidence type="ECO:0000313" key="8">
    <source>
        <dbReference type="EMBL" id="GFR31404.1"/>
    </source>
</evidence>
<proteinExistence type="inferred from homology"/>
<comment type="similarity">
    <text evidence="5">Belongs to the TRAFAC class myosin-kinesin ATPase superfamily. Kinesin family.</text>
</comment>
<keyword evidence="5" id="KW-0505">Motor protein</keyword>
<dbReference type="GO" id="GO:0005524">
    <property type="term" value="F:ATP binding"/>
    <property type="evidence" value="ECO:0007669"/>
    <property type="project" value="UniProtKB-UniRule"/>
</dbReference>
<keyword evidence="2 5" id="KW-0547">Nucleotide-binding</keyword>
<dbReference type="GO" id="GO:0005871">
    <property type="term" value="C:kinesin complex"/>
    <property type="evidence" value="ECO:0007669"/>
    <property type="project" value="TreeGrafter"/>
</dbReference>
<dbReference type="PROSITE" id="PS50067">
    <property type="entry name" value="KINESIN_MOTOR_2"/>
    <property type="match status" value="1"/>
</dbReference>
<dbReference type="PRINTS" id="PR00380">
    <property type="entry name" value="KINESINHEAVY"/>
</dbReference>
<dbReference type="InterPro" id="IPR001752">
    <property type="entry name" value="Kinesin_motor_dom"/>
</dbReference>
<feature type="compositionally biased region" description="Acidic residues" evidence="6">
    <location>
        <begin position="443"/>
        <end position="453"/>
    </location>
</feature>
<keyword evidence="4" id="KW-0206">Cytoskeleton</keyword>
<dbReference type="Proteomes" id="UP000887116">
    <property type="component" value="Unassembled WGS sequence"/>
</dbReference>
<accession>A0A8X6M4V6</accession>
<comment type="caution">
    <text evidence="8">The sequence shown here is derived from an EMBL/GenBank/DDBJ whole genome shotgun (WGS) entry which is preliminary data.</text>
</comment>